<dbReference type="KEGG" id="epi:Q3V30_15820"/>
<evidence type="ECO:0000259" key="2">
    <source>
        <dbReference type="Pfam" id="PF09557"/>
    </source>
</evidence>
<name>A0AA50DGK8_9GAMM</name>
<dbReference type="PANTHER" id="PTHR38463:SF1">
    <property type="entry name" value="STRESS RESPONSE PROTEIN YSNF"/>
    <property type="match status" value="1"/>
</dbReference>
<evidence type="ECO:0000256" key="1">
    <source>
        <dbReference type="SAM" id="MobiDB-lite"/>
    </source>
</evidence>
<organism evidence="3 4">
    <name type="scientific">Erwinia pyri</name>
    <dbReference type="NCBI Taxonomy" id="3062598"/>
    <lineage>
        <taxon>Bacteria</taxon>
        <taxon>Pseudomonadati</taxon>
        <taxon>Pseudomonadota</taxon>
        <taxon>Gammaproteobacteria</taxon>
        <taxon>Enterobacterales</taxon>
        <taxon>Erwiniaceae</taxon>
        <taxon>Erwinia</taxon>
    </lineage>
</organism>
<evidence type="ECO:0000313" key="4">
    <source>
        <dbReference type="Proteomes" id="UP001228139"/>
    </source>
</evidence>
<feature type="domain" description="DUF2382" evidence="2">
    <location>
        <begin position="171"/>
        <end position="280"/>
    </location>
</feature>
<gene>
    <name evidence="3" type="ORF">Q3V30_15820</name>
</gene>
<accession>A0AA50DGK8</accession>
<dbReference type="AlphaFoldDB" id="A0AA50DGK8"/>
<feature type="compositionally biased region" description="Polar residues" evidence="1">
    <location>
        <begin position="290"/>
        <end position="300"/>
    </location>
</feature>
<keyword evidence="4" id="KW-1185">Reference proteome</keyword>
<dbReference type="PANTHER" id="PTHR38463">
    <property type="entry name" value="STRESS RESPONSE PROTEIN YSNF"/>
    <property type="match status" value="1"/>
</dbReference>
<dbReference type="InterPro" id="IPR052967">
    <property type="entry name" value="Stress_Response_Assoc"/>
</dbReference>
<sequence>MAHEKIVTAFNQIQQAESAKQRLIVEGIAEKNIDIISGERLKVEGKEIRHPSFWQRLFGDDVDDNNAAEYSKAMQAGGVLLAVRAPKDQASHIEDELSAFAADYASTENDRGPLSGGEFAGETNDRLGSPTGSLAEKNDSLTANSNLSGVGETFGAGRDSLNSVDAEREGLKLAEENIEIGKRQVSDGAVKLRRYTVEDEVAEDVSLYEQHAEVFRRAVDEPAYLNDVDWSDKTVVVEESHEVPTVAKTARVKEEVGLRGEETARVETVKDSVRRQEVEVERAGEERLTDNVTGSLTDDVNGTKKF</sequence>
<dbReference type="Proteomes" id="UP001228139">
    <property type="component" value="Chromosome"/>
</dbReference>
<protein>
    <submittedName>
        <fullName evidence="3">YsnF/AvaK domain-containing protein</fullName>
    </submittedName>
</protein>
<dbReference type="RefSeq" id="WP_306207268.1">
    <property type="nucleotide sequence ID" value="NZ_CP132353.1"/>
</dbReference>
<reference evidence="3 4" key="1">
    <citation type="submission" date="2023-07" db="EMBL/GenBank/DDBJ databases">
        <title>Pathogenic bacteria of pear tree diseases.</title>
        <authorList>
            <person name="Zhang Z."/>
            <person name="He L."/>
            <person name="Huang R."/>
        </authorList>
    </citation>
    <scope>NUCLEOTIDE SEQUENCE [LARGE SCALE GENOMIC DNA]</scope>
    <source>
        <strain evidence="3 4">DE2</strain>
    </source>
</reference>
<proteinExistence type="predicted"/>
<dbReference type="InterPro" id="IPR019060">
    <property type="entry name" value="DUF2382"/>
</dbReference>
<evidence type="ECO:0000313" key="3">
    <source>
        <dbReference type="EMBL" id="WLS77924.1"/>
    </source>
</evidence>
<feature type="region of interest" description="Disordered" evidence="1">
    <location>
        <begin position="108"/>
        <end position="144"/>
    </location>
</feature>
<feature type="region of interest" description="Disordered" evidence="1">
    <location>
        <begin position="277"/>
        <end position="306"/>
    </location>
</feature>
<feature type="compositionally biased region" description="Basic and acidic residues" evidence="1">
    <location>
        <begin position="277"/>
        <end position="289"/>
    </location>
</feature>
<dbReference type="Pfam" id="PF09557">
    <property type="entry name" value="DUF2382"/>
    <property type="match status" value="1"/>
</dbReference>
<dbReference type="EMBL" id="CP132353">
    <property type="protein sequence ID" value="WLS77924.1"/>
    <property type="molecule type" value="Genomic_DNA"/>
</dbReference>